<dbReference type="Gene3D" id="1.50.10.20">
    <property type="match status" value="1"/>
</dbReference>
<proteinExistence type="predicted"/>
<gene>
    <name evidence="3" type="ORF">ED312_07165</name>
</gene>
<dbReference type="PANTHER" id="PTHR12736:SF7">
    <property type="entry name" value="LANC-LIKE PROTEIN 3"/>
    <property type="match status" value="1"/>
</dbReference>
<dbReference type="InterPro" id="IPR033889">
    <property type="entry name" value="LanC"/>
</dbReference>
<dbReference type="PRINTS" id="PR01955">
    <property type="entry name" value="LANCFRANKIA"/>
</dbReference>
<keyword evidence="2" id="KW-0472">Membrane</keyword>
<dbReference type="InterPro" id="IPR007822">
    <property type="entry name" value="LANC-like"/>
</dbReference>
<feature type="binding site" evidence="1">
    <location>
        <position position="350"/>
    </location>
    <ligand>
        <name>Zn(2+)</name>
        <dbReference type="ChEBI" id="CHEBI:29105"/>
    </ligand>
</feature>
<sequence length="444" mass="50161">MHQNPKQRNEYLLIYNFHIPRILLRPTMSESHRDTFTSMSSEAVLRARLEEIGAVLEKKYRETSDIGVLTGISGIAVFCFYYSRFSGKQRYADLGSEILTEVFDRINNGYDMHTYCSGISGALWSMEHLREEGFIELESDAVFPALDDFLADCTEQYADENFYDFLHGILGIGHYFLIRYRNTGSGVLKEHYANLLTGMVNRLKKTAITEGDSSKWKSWLVREERLKGYNLGLAHGISGIVNFLSRLLVYPEFSEVRSLLRGAVHYISSWEGAISGTSLFPAWITESGGKSYRNRLGWCYGDPGTGLSLWHAGKALQDDALCTRAVKILEYSTQRTDPEEAGIRDAGLCHGACGIMHIYRYMERQTNRQAFAMAADFWQQKALEMAVHPDGYAGYMQWRGGNRQGWQPETGILEGIAGIGLSIMAELSPDSIKWNECLLIGNSF</sequence>
<dbReference type="SUPFAM" id="SSF158745">
    <property type="entry name" value="LanC-like"/>
    <property type="match status" value="1"/>
</dbReference>
<feature type="binding site" evidence="1">
    <location>
        <position position="299"/>
    </location>
    <ligand>
        <name>Zn(2+)</name>
        <dbReference type="ChEBI" id="CHEBI:29105"/>
    </ligand>
</feature>
<name>A0A3N0EQ64_SINP1</name>
<dbReference type="AlphaFoldDB" id="A0A3N0EQ64"/>
<dbReference type="SMART" id="SM01260">
    <property type="entry name" value="LANC_like"/>
    <property type="match status" value="1"/>
</dbReference>
<comment type="caution">
    <text evidence="3">The sequence shown here is derived from an EMBL/GenBank/DDBJ whole genome shotgun (WGS) entry which is preliminary data.</text>
</comment>
<keyword evidence="2" id="KW-1133">Transmembrane helix</keyword>
<dbReference type="PANTHER" id="PTHR12736">
    <property type="entry name" value="LANC-LIKE PROTEIN"/>
    <property type="match status" value="1"/>
</dbReference>
<evidence type="ECO:0000313" key="4">
    <source>
        <dbReference type="Proteomes" id="UP000267469"/>
    </source>
</evidence>
<dbReference type="GO" id="GO:0046872">
    <property type="term" value="F:metal ion binding"/>
    <property type="evidence" value="ECO:0007669"/>
    <property type="project" value="UniProtKB-KW"/>
</dbReference>
<dbReference type="Proteomes" id="UP000267469">
    <property type="component" value="Unassembled WGS sequence"/>
</dbReference>
<dbReference type="GO" id="GO:0031179">
    <property type="term" value="P:peptide modification"/>
    <property type="evidence" value="ECO:0007669"/>
    <property type="project" value="InterPro"/>
</dbReference>
<dbReference type="CDD" id="cd04793">
    <property type="entry name" value="LanC"/>
    <property type="match status" value="1"/>
</dbReference>
<keyword evidence="2" id="KW-0812">Transmembrane</keyword>
<dbReference type="GO" id="GO:0005886">
    <property type="term" value="C:plasma membrane"/>
    <property type="evidence" value="ECO:0007669"/>
    <property type="project" value="TreeGrafter"/>
</dbReference>
<dbReference type="EMBL" id="RJTM01000035">
    <property type="protein sequence ID" value="RNL89887.1"/>
    <property type="molecule type" value="Genomic_DNA"/>
</dbReference>
<organism evidence="3 4">
    <name type="scientific">Sinomicrobium pectinilyticum</name>
    <dbReference type="NCBI Taxonomy" id="1084421"/>
    <lineage>
        <taxon>Bacteria</taxon>
        <taxon>Pseudomonadati</taxon>
        <taxon>Bacteroidota</taxon>
        <taxon>Flavobacteriia</taxon>
        <taxon>Flavobacteriales</taxon>
        <taxon>Flavobacteriaceae</taxon>
        <taxon>Sinomicrobium</taxon>
    </lineage>
</organism>
<evidence type="ECO:0000256" key="2">
    <source>
        <dbReference type="SAM" id="Phobius"/>
    </source>
</evidence>
<dbReference type="Pfam" id="PF05147">
    <property type="entry name" value="LANC_like"/>
    <property type="match status" value="1"/>
</dbReference>
<keyword evidence="4" id="KW-1185">Reference proteome</keyword>
<feature type="binding site" evidence="1">
    <location>
        <position position="349"/>
    </location>
    <ligand>
        <name>Zn(2+)</name>
        <dbReference type="ChEBI" id="CHEBI:29105"/>
    </ligand>
</feature>
<dbReference type="PRINTS" id="PR01950">
    <property type="entry name" value="LANCSUPER"/>
</dbReference>
<dbReference type="OrthoDB" id="6313827at2"/>
<reference evidence="3 4" key="1">
    <citation type="submission" date="2018-10" db="EMBL/GenBank/DDBJ databases">
        <title>Sinomicrobium pectinilyticum sp. nov., a pectinase-producing bacterium isolated from alkaline and saline soil, and emended description of the genus Sinomicrobium.</title>
        <authorList>
            <person name="Cheng B."/>
            <person name="Li C."/>
            <person name="Lai Q."/>
            <person name="Du M."/>
            <person name="Shao Z."/>
            <person name="Xu P."/>
            <person name="Yang C."/>
        </authorList>
    </citation>
    <scope>NUCLEOTIDE SEQUENCE [LARGE SCALE GENOMIC DNA]</scope>
    <source>
        <strain evidence="3 4">5DNS001</strain>
    </source>
</reference>
<evidence type="ECO:0000256" key="1">
    <source>
        <dbReference type="PIRSR" id="PIRSR607822-1"/>
    </source>
</evidence>
<protein>
    <recommendedName>
        <fullName evidence="5">Lanthionine synthetase</fullName>
    </recommendedName>
</protein>
<keyword evidence="1" id="KW-0862">Zinc</keyword>
<evidence type="ECO:0008006" key="5">
    <source>
        <dbReference type="Google" id="ProtNLM"/>
    </source>
</evidence>
<evidence type="ECO:0000313" key="3">
    <source>
        <dbReference type="EMBL" id="RNL89887.1"/>
    </source>
</evidence>
<keyword evidence="1" id="KW-0479">Metal-binding</keyword>
<feature type="transmembrane region" description="Helical" evidence="2">
    <location>
        <begin position="66"/>
        <end position="83"/>
    </location>
</feature>
<accession>A0A3N0EQ64</accession>